<evidence type="ECO:0000259" key="3">
    <source>
        <dbReference type="Pfam" id="PF19919"/>
    </source>
</evidence>
<dbReference type="EMBL" id="CP095046">
    <property type="protein sequence ID" value="UOQ70450.1"/>
    <property type="molecule type" value="Genomic_DNA"/>
</dbReference>
<feature type="domain" description="MoxR-vWA-beta-propeller ternary system" evidence="3">
    <location>
        <begin position="2"/>
        <end position="170"/>
    </location>
</feature>
<keyword evidence="2" id="KW-0472">Membrane</keyword>
<evidence type="ECO:0000256" key="1">
    <source>
        <dbReference type="SAM" id="MobiDB-lite"/>
    </source>
</evidence>
<dbReference type="Pfam" id="PF19919">
    <property type="entry name" value="bpX3"/>
    <property type="match status" value="1"/>
</dbReference>
<keyword evidence="2" id="KW-0812">Transmembrane</keyword>
<name>A0A8T9Q3S9_9BACT</name>
<feature type="compositionally biased region" description="Polar residues" evidence="1">
    <location>
        <begin position="278"/>
        <end position="287"/>
    </location>
</feature>
<feature type="transmembrane region" description="Helical" evidence="2">
    <location>
        <begin position="252"/>
        <end position="271"/>
    </location>
</feature>
<keyword evidence="2" id="KW-1133">Transmembrane helix</keyword>
<feature type="transmembrane region" description="Helical" evidence="2">
    <location>
        <begin position="227"/>
        <end position="246"/>
    </location>
</feature>
<dbReference type="KEGG" id="hcu:MUN79_17125"/>
<dbReference type="Proteomes" id="UP000831796">
    <property type="component" value="Chromosome"/>
</dbReference>
<reference evidence="4" key="1">
    <citation type="submission" date="2022-04" db="EMBL/GenBank/DDBJ databases">
        <title>Hymenobacter sp. isolated from the air.</title>
        <authorList>
            <person name="Won M."/>
            <person name="Lee C.-M."/>
            <person name="Woen H.-Y."/>
            <person name="Kwon S.-W."/>
        </authorList>
    </citation>
    <scope>NUCLEOTIDE SEQUENCE</scope>
    <source>
        <strain evidence="4">5116S-3</strain>
    </source>
</reference>
<keyword evidence="5" id="KW-1185">Reference proteome</keyword>
<dbReference type="InterPro" id="IPR045551">
    <property type="entry name" value="bpX3"/>
</dbReference>
<feature type="compositionally biased region" description="Basic residues" evidence="1">
    <location>
        <begin position="399"/>
        <end position="408"/>
    </location>
</feature>
<proteinExistence type="predicted"/>
<feature type="region of interest" description="Disordered" evidence="1">
    <location>
        <begin position="390"/>
        <end position="411"/>
    </location>
</feature>
<accession>A0A8T9Q3S9</accession>
<organism evidence="4 5">
    <name type="scientific">Hymenobacter cellulosilyticus</name>
    <dbReference type="NCBI Taxonomy" id="2932248"/>
    <lineage>
        <taxon>Bacteria</taxon>
        <taxon>Pseudomonadati</taxon>
        <taxon>Bacteroidota</taxon>
        <taxon>Cytophagia</taxon>
        <taxon>Cytophagales</taxon>
        <taxon>Hymenobacteraceae</taxon>
        <taxon>Hymenobacter</taxon>
    </lineage>
</organism>
<protein>
    <recommendedName>
        <fullName evidence="3">MoxR-vWA-beta-propeller ternary system domain-containing protein</fullName>
    </recommendedName>
</protein>
<feature type="region of interest" description="Disordered" evidence="1">
    <location>
        <begin position="278"/>
        <end position="304"/>
    </location>
</feature>
<evidence type="ECO:0000256" key="2">
    <source>
        <dbReference type="SAM" id="Phobius"/>
    </source>
</evidence>
<dbReference type="AlphaFoldDB" id="A0A8T9Q3S9"/>
<evidence type="ECO:0000313" key="5">
    <source>
        <dbReference type="Proteomes" id="UP000831796"/>
    </source>
</evidence>
<gene>
    <name evidence="4" type="ORF">MUN79_17125</name>
</gene>
<sequence>MQLTLRYHETAQRPVCAAFLRGSDPAAWLREMGRWDLDAAQLQCYLVPESIRSVQVAGLFVVASAPLPADLLEPYGVVAGRLFVPVQAGLWPSTTPEELGRLLLWPRQLLHPSLGFIGFEAADELDLSTLLRTGPPRATDWGLARPGLPPKPRLLRVEILRPSAEEVVESIREDVGTEPLTQLLGSKESQPGPGSRLWLNLRHALLVAALGVVQAVRGFFGSELLKVLGAAVGILMLVLLFLGLFVSVGNGSFSGMGIVVAVVLMLLARGIGSFMSGRVSSGGTSRQPVRRPTGSSGGPGGLSRLERWLGGSIKDLEQKRQNEIERLLRLFGENMEEALKYAIPLGGSYQDRGTAAPSAHLGPRATDFSLGGWVEAGPWIPGISTPTASICSSATSRPPARKPRRGATKRPPTFRLTCWATIWRLPRCWSRAAFTAKPPPSTKTTSKTCPSPPSAWKTAACCWKPWSCMRSCSSTKKPVTYTGSWSSPNWPPATTSAAWTSCSAIRTTSTRPGF</sequence>
<dbReference type="RefSeq" id="WP_244673872.1">
    <property type="nucleotide sequence ID" value="NZ_CP095046.1"/>
</dbReference>
<evidence type="ECO:0000313" key="4">
    <source>
        <dbReference type="EMBL" id="UOQ70450.1"/>
    </source>
</evidence>